<evidence type="ECO:0000256" key="1">
    <source>
        <dbReference type="ARBA" id="ARBA00004613"/>
    </source>
</evidence>
<sequence>MVMFHARLQSTGEFTYASNQVIVFKNVLVNGGEGYNPNTGHFTAPVAGAYFTVQYCPMKDPSACIDIVHDGKPLQRSRHSDGTYYLCVTMQALAKVAMGDKVWVRSYGDSKVYQYDEYYWNSFAGMLIHI</sequence>
<comment type="subcellular location">
    <subcellularLocation>
        <location evidence="1">Secreted</location>
    </subcellularLocation>
</comment>
<dbReference type="InterPro" id="IPR050392">
    <property type="entry name" value="Collagen/C1q_domain"/>
</dbReference>
<dbReference type="GO" id="GO:0005581">
    <property type="term" value="C:collagen trimer"/>
    <property type="evidence" value="ECO:0007669"/>
    <property type="project" value="UniProtKB-KW"/>
</dbReference>
<accession>A0A9D4NKI6</accession>
<dbReference type="InterPro" id="IPR001073">
    <property type="entry name" value="C1q_dom"/>
</dbReference>
<protein>
    <recommendedName>
        <fullName evidence="3">C1q domain-containing protein</fullName>
    </recommendedName>
</protein>
<dbReference type="PANTHER" id="PTHR15427">
    <property type="entry name" value="EMILIN ELASTIN MICROFIBRIL INTERFACE-LOCATED PROTEIN ELASTIN MICROFIBRIL INTERFACER"/>
    <property type="match status" value="1"/>
</dbReference>
<evidence type="ECO:0000259" key="3">
    <source>
        <dbReference type="PROSITE" id="PS50871"/>
    </source>
</evidence>
<feature type="domain" description="C1q" evidence="3">
    <location>
        <begin position="1"/>
        <end position="130"/>
    </location>
</feature>
<name>A0A9D4NKI6_DREPO</name>
<organism evidence="4 5">
    <name type="scientific">Dreissena polymorpha</name>
    <name type="common">Zebra mussel</name>
    <name type="synonym">Mytilus polymorpha</name>
    <dbReference type="NCBI Taxonomy" id="45954"/>
    <lineage>
        <taxon>Eukaryota</taxon>
        <taxon>Metazoa</taxon>
        <taxon>Spiralia</taxon>
        <taxon>Lophotrochozoa</taxon>
        <taxon>Mollusca</taxon>
        <taxon>Bivalvia</taxon>
        <taxon>Autobranchia</taxon>
        <taxon>Heteroconchia</taxon>
        <taxon>Euheterodonta</taxon>
        <taxon>Imparidentia</taxon>
        <taxon>Neoheterodontei</taxon>
        <taxon>Myida</taxon>
        <taxon>Dreissenoidea</taxon>
        <taxon>Dreissenidae</taxon>
        <taxon>Dreissena</taxon>
    </lineage>
</organism>
<dbReference type="EMBL" id="JAIWYP010000001">
    <property type="protein sequence ID" value="KAH3898308.1"/>
    <property type="molecule type" value="Genomic_DNA"/>
</dbReference>
<dbReference type="Pfam" id="PF00386">
    <property type="entry name" value="C1q"/>
    <property type="match status" value="1"/>
</dbReference>
<reference evidence="4" key="2">
    <citation type="submission" date="2020-11" db="EMBL/GenBank/DDBJ databases">
        <authorList>
            <person name="McCartney M.A."/>
            <person name="Auch B."/>
            <person name="Kono T."/>
            <person name="Mallez S."/>
            <person name="Becker A."/>
            <person name="Gohl D.M."/>
            <person name="Silverstein K.A.T."/>
            <person name="Koren S."/>
            <person name="Bechman K.B."/>
            <person name="Herman A."/>
            <person name="Abrahante J.E."/>
            <person name="Garbe J."/>
        </authorList>
    </citation>
    <scope>NUCLEOTIDE SEQUENCE</scope>
    <source>
        <strain evidence="4">Duluth1</strain>
        <tissue evidence="4">Whole animal</tissue>
    </source>
</reference>
<dbReference type="PANTHER" id="PTHR15427:SF33">
    <property type="entry name" value="COLLAGEN IV NC1 DOMAIN-CONTAINING PROTEIN"/>
    <property type="match status" value="1"/>
</dbReference>
<dbReference type="SUPFAM" id="SSF49842">
    <property type="entry name" value="TNF-like"/>
    <property type="match status" value="1"/>
</dbReference>
<dbReference type="SMART" id="SM00110">
    <property type="entry name" value="C1Q"/>
    <property type="match status" value="1"/>
</dbReference>
<keyword evidence="5" id="KW-1185">Reference proteome</keyword>
<keyword evidence="2" id="KW-0964">Secreted</keyword>
<dbReference type="AlphaFoldDB" id="A0A9D4NKI6"/>
<evidence type="ECO:0000313" key="5">
    <source>
        <dbReference type="Proteomes" id="UP000828390"/>
    </source>
</evidence>
<dbReference type="Proteomes" id="UP000828390">
    <property type="component" value="Unassembled WGS sequence"/>
</dbReference>
<proteinExistence type="predicted"/>
<dbReference type="PRINTS" id="PR00007">
    <property type="entry name" value="COMPLEMNTC1Q"/>
</dbReference>
<reference evidence="4" key="1">
    <citation type="journal article" date="2019" name="bioRxiv">
        <title>The Genome of the Zebra Mussel, Dreissena polymorpha: A Resource for Invasive Species Research.</title>
        <authorList>
            <person name="McCartney M.A."/>
            <person name="Auch B."/>
            <person name="Kono T."/>
            <person name="Mallez S."/>
            <person name="Zhang Y."/>
            <person name="Obille A."/>
            <person name="Becker A."/>
            <person name="Abrahante J.E."/>
            <person name="Garbe J."/>
            <person name="Badalamenti J.P."/>
            <person name="Herman A."/>
            <person name="Mangelson H."/>
            <person name="Liachko I."/>
            <person name="Sullivan S."/>
            <person name="Sone E.D."/>
            <person name="Koren S."/>
            <person name="Silverstein K.A.T."/>
            <person name="Beckman K.B."/>
            <person name="Gohl D.M."/>
        </authorList>
    </citation>
    <scope>NUCLEOTIDE SEQUENCE</scope>
    <source>
        <strain evidence="4">Duluth1</strain>
        <tissue evidence="4">Whole animal</tissue>
    </source>
</reference>
<comment type="caution">
    <text evidence="4">The sequence shown here is derived from an EMBL/GenBank/DDBJ whole genome shotgun (WGS) entry which is preliminary data.</text>
</comment>
<dbReference type="PROSITE" id="PS50871">
    <property type="entry name" value="C1Q"/>
    <property type="match status" value="1"/>
</dbReference>
<gene>
    <name evidence="4" type="ORF">DPMN_022535</name>
</gene>
<dbReference type="Gene3D" id="2.60.120.40">
    <property type="match status" value="1"/>
</dbReference>
<evidence type="ECO:0000256" key="2">
    <source>
        <dbReference type="ARBA" id="ARBA00022525"/>
    </source>
</evidence>
<evidence type="ECO:0000313" key="4">
    <source>
        <dbReference type="EMBL" id="KAH3898308.1"/>
    </source>
</evidence>
<dbReference type="InterPro" id="IPR008983">
    <property type="entry name" value="Tumour_necrosis_fac-like_dom"/>
</dbReference>